<proteinExistence type="inferred from homology"/>
<evidence type="ECO:0000256" key="1">
    <source>
        <dbReference type="ARBA" id="ARBA00004123"/>
    </source>
</evidence>
<evidence type="ECO:0000256" key="7">
    <source>
        <dbReference type="ARBA" id="ARBA00022679"/>
    </source>
</evidence>
<dbReference type="PANTHER" id="PTHR20531:SF1">
    <property type="entry name" value="N-ALPHA-ACETYLTRANSFERASE 40"/>
    <property type="match status" value="1"/>
</dbReference>
<dbReference type="AlphaFoldDB" id="A0AA43QSG4"/>
<evidence type="ECO:0000259" key="13">
    <source>
        <dbReference type="PROSITE" id="PS51186"/>
    </source>
</evidence>
<dbReference type="GO" id="GO:0043998">
    <property type="term" value="F:histone H2A acetyltransferase activity"/>
    <property type="evidence" value="ECO:0007669"/>
    <property type="project" value="InterPro"/>
</dbReference>
<feature type="region of interest" description="Disordered" evidence="12">
    <location>
        <begin position="73"/>
        <end position="97"/>
    </location>
</feature>
<dbReference type="EMBL" id="JAPUFD010000013">
    <property type="protein sequence ID" value="MDI1490884.1"/>
    <property type="molecule type" value="Genomic_DNA"/>
</dbReference>
<comment type="subcellular location">
    <subcellularLocation>
        <location evidence="2">Cytoplasm</location>
    </subcellularLocation>
    <subcellularLocation>
        <location evidence="1">Nucleus</location>
    </subcellularLocation>
</comment>
<sequence length="300" mass="33048">MSKAHPPRTVDPTHPPPALTSKSARKASTVQPTNPSSPTTPAKRTRAMPPKPLVESLNALPLSTYQSQLLPSLPLTLDPSSDAAESSNADPTTPSDSLTLTFASTKTLSAADFRACFSLIESTSSTAYAASSIGWSASQKQQEMRLPDLRYLVVKEAYTPTDTFTQRCMKRRGEGEVRWRVGGFMSFMLTYEDGYEVVYCYEVHLTETLRGKGVGKHLMGILEGVGEQAGVQKVMLTVLCANEGAREFYGRLGYEEDEYSPGPRVLRGGVVKEADYQILSKPLQEVVRRPEHVANKKRKW</sequence>
<feature type="domain" description="N-acetyltransferase" evidence="13">
    <location>
        <begin position="136"/>
        <end position="277"/>
    </location>
</feature>
<keyword evidence="6" id="KW-0963">Cytoplasm</keyword>
<evidence type="ECO:0000256" key="11">
    <source>
        <dbReference type="ARBA" id="ARBA00049524"/>
    </source>
</evidence>
<dbReference type="PANTHER" id="PTHR20531">
    <property type="entry name" value="N-ALPHA-ACETYLTRANSFERASE 40"/>
    <property type="match status" value="1"/>
</dbReference>
<organism evidence="14 15">
    <name type="scientific">Ramalina farinacea</name>
    <dbReference type="NCBI Taxonomy" id="258253"/>
    <lineage>
        <taxon>Eukaryota</taxon>
        <taxon>Fungi</taxon>
        <taxon>Dikarya</taxon>
        <taxon>Ascomycota</taxon>
        <taxon>Pezizomycotina</taxon>
        <taxon>Lecanoromycetes</taxon>
        <taxon>OSLEUM clade</taxon>
        <taxon>Lecanoromycetidae</taxon>
        <taxon>Lecanorales</taxon>
        <taxon>Lecanorineae</taxon>
        <taxon>Ramalinaceae</taxon>
        <taxon>Ramalina</taxon>
    </lineage>
</organism>
<keyword evidence="9 14" id="KW-0012">Acyltransferase</keyword>
<comment type="catalytic activity">
    <reaction evidence="10">
        <text>N-terminal L-seryl-[histone H2A] + acetyl-CoA = N-terminal N(alpha)-acetyl-L-seryl-[histone H2A] + CoA + H(+)</text>
        <dbReference type="Rhea" id="RHEA:50600"/>
        <dbReference type="Rhea" id="RHEA-COMP:12742"/>
        <dbReference type="Rhea" id="RHEA-COMP:12744"/>
        <dbReference type="ChEBI" id="CHEBI:15378"/>
        <dbReference type="ChEBI" id="CHEBI:57287"/>
        <dbReference type="ChEBI" id="CHEBI:57288"/>
        <dbReference type="ChEBI" id="CHEBI:64738"/>
        <dbReference type="ChEBI" id="CHEBI:83690"/>
        <dbReference type="EC" id="2.3.1.257"/>
    </reaction>
</comment>
<dbReference type="EC" id="2.3.1.257" evidence="4"/>
<evidence type="ECO:0000256" key="9">
    <source>
        <dbReference type="ARBA" id="ARBA00023315"/>
    </source>
</evidence>
<evidence type="ECO:0000256" key="12">
    <source>
        <dbReference type="SAM" id="MobiDB-lite"/>
    </source>
</evidence>
<dbReference type="InterPro" id="IPR000182">
    <property type="entry name" value="GNAT_dom"/>
</dbReference>
<dbReference type="GO" id="GO:1990189">
    <property type="term" value="F:protein N-terminal-serine acetyltransferase activity"/>
    <property type="evidence" value="ECO:0007669"/>
    <property type="project" value="UniProtKB-EC"/>
</dbReference>
<reference evidence="14" key="1">
    <citation type="journal article" date="2023" name="Genome Biol. Evol.">
        <title>First Whole Genome Sequence and Flow Cytometry Genome Size Data for the Lichen-Forming Fungus Ramalina farinacea (Ascomycota).</title>
        <authorList>
            <person name="Llewellyn T."/>
            <person name="Mian S."/>
            <person name="Hill R."/>
            <person name="Leitch I.J."/>
            <person name="Gaya E."/>
        </authorList>
    </citation>
    <scope>NUCLEOTIDE SEQUENCE</scope>
    <source>
        <strain evidence="14">LIQ254RAFAR</strain>
    </source>
</reference>
<keyword evidence="7 14" id="KW-0808">Transferase</keyword>
<evidence type="ECO:0000256" key="3">
    <source>
        <dbReference type="ARBA" id="ARBA00008870"/>
    </source>
</evidence>
<dbReference type="InterPro" id="IPR039949">
    <property type="entry name" value="NAA40"/>
</dbReference>
<evidence type="ECO:0000256" key="10">
    <source>
        <dbReference type="ARBA" id="ARBA00047821"/>
    </source>
</evidence>
<feature type="compositionally biased region" description="Polar residues" evidence="12">
    <location>
        <begin position="83"/>
        <end position="97"/>
    </location>
</feature>
<comment type="caution">
    <text evidence="14">The sequence shown here is derived from an EMBL/GenBank/DDBJ whole genome shotgun (WGS) entry which is preliminary data.</text>
</comment>
<evidence type="ECO:0000256" key="6">
    <source>
        <dbReference type="ARBA" id="ARBA00022490"/>
    </source>
</evidence>
<evidence type="ECO:0000256" key="2">
    <source>
        <dbReference type="ARBA" id="ARBA00004496"/>
    </source>
</evidence>
<evidence type="ECO:0000256" key="5">
    <source>
        <dbReference type="ARBA" id="ARBA00015043"/>
    </source>
</evidence>
<feature type="compositionally biased region" description="Polar residues" evidence="12">
    <location>
        <begin position="20"/>
        <end position="42"/>
    </location>
</feature>
<keyword evidence="15" id="KW-1185">Reference proteome</keyword>
<keyword evidence="8" id="KW-0539">Nucleus</keyword>
<accession>A0AA43QSG4</accession>
<dbReference type="Pfam" id="PF00583">
    <property type="entry name" value="Acetyltransf_1"/>
    <property type="match status" value="1"/>
</dbReference>
<evidence type="ECO:0000313" key="15">
    <source>
        <dbReference type="Proteomes" id="UP001161017"/>
    </source>
</evidence>
<feature type="region of interest" description="Disordered" evidence="12">
    <location>
        <begin position="1"/>
        <end position="53"/>
    </location>
</feature>
<dbReference type="GO" id="GO:0005634">
    <property type="term" value="C:nucleus"/>
    <property type="evidence" value="ECO:0007669"/>
    <property type="project" value="UniProtKB-SubCell"/>
</dbReference>
<comment type="catalytic activity">
    <reaction evidence="11">
        <text>N-terminal L-seryl-[histone H4] + acetyl-CoA = N-terminal N(alpha)-acetyl-L-seryl-[histone H4] + CoA + H(+)</text>
        <dbReference type="Rhea" id="RHEA:50596"/>
        <dbReference type="Rhea" id="RHEA-COMP:12740"/>
        <dbReference type="Rhea" id="RHEA-COMP:12743"/>
        <dbReference type="ChEBI" id="CHEBI:15378"/>
        <dbReference type="ChEBI" id="CHEBI:57287"/>
        <dbReference type="ChEBI" id="CHEBI:57288"/>
        <dbReference type="ChEBI" id="CHEBI:64738"/>
        <dbReference type="ChEBI" id="CHEBI:83690"/>
        <dbReference type="EC" id="2.3.1.257"/>
    </reaction>
</comment>
<dbReference type="Gene3D" id="3.40.630.30">
    <property type="match status" value="1"/>
</dbReference>
<gene>
    <name evidence="14" type="primary">NAT4</name>
    <name evidence="14" type="ORF">OHK93_002089</name>
</gene>
<dbReference type="SUPFAM" id="SSF55729">
    <property type="entry name" value="Acyl-CoA N-acyltransferases (Nat)"/>
    <property type="match status" value="1"/>
</dbReference>
<evidence type="ECO:0000313" key="14">
    <source>
        <dbReference type="EMBL" id="MDI1490884.1"/>
    </source>
</evidence>
<feature type="compositionally biased region" description="Low complexity" evidence="12">
    <location>
        <begin position="73"/>
        <end position="82"/>
    </location>
</feature>
<dbReference type="Proteomes" id="UP001161017">
    <property type="component" value="Unassembled WGS sequence"/>
</dbReference>
<name>A0AA43QSG4_9LECA</name>
<dbReference type="GO" id="GO:0010485">
    <property type="term" value="F:histone H4 acetyltransferase activity"/>
    <property type="evidence" value="ECO:0007669"/>
    <property type="project" value="InterPro"/>
</dbReference>
<comment type="similarity">
    <text evidence="3">Belongs to the acetyltransferase family. NAA40 subfamily.</text>
</comment>
<dbReference type="PROSITE" id="PS51186">
    <property type="entry name" value="GNAT"/>
    <property type="match status" value="1"/>
</dbReference>
<protein>
    <recommendedName>
        <fullName evidence="5">N-alpha-acetyltransferase 40</fullName>
        <ecNumber evidence="4">2.3.1.257</ecNumber>
    </recommendedName>
</protein>
<dbReference type="InterPro" id="IPR016181">
    <property type="entry name" value="Acyl_CoA_acyltransferase"/>
</dbReference>
<dbReference type="GO" id="GO:0005737">
    <property type="term" value="C:cytoplasm"/>
    <property type="evidence" value="ECO:0007669"/>
    <property type="project" value="UniProtKB-SubCell"/>
</dbReference>
<evidence type="ECO:0000256" key="8">
    <source>
        <dbReference type="ARBA" id="ARBA00023242"/>
    </source>
</evidence>
<dbReference type="CDD" id="cd04301">
    <property type="entry name" value="NAT_SF"/>
    <property type="match status" value="1"/>
</dbReference>
<evidence type="ECO:0000256" key="4">
    <source>
        <dbReference type="ARBA" id="ARBA00012950"/>
    </source>
</evidence>